<reference evidence="2 3" key="1">
    <citation type="journal article" date="2018" name="Genome Announc.">
        <title>Draft Genome Sequence of "Candidatus Phycosocius bacilliformis," an Alphaproteobacterial Ectosymbiont of the Hydrocarbon-Producing Green Alga Botryococcus braunii.</title>
        <authorList>
            <person name="Tanabe Y."/>
            <person name="Yamaguchi H."/>
            <person name="Watanabe M.M."/>
        </authorList>
    </citation>
    <scope>NUCLEOTIDE SEQUENCE [LARGE SCALE GENOMIC DNA]</scope>
    <source>
        <strain evidence="2 3">BOTRYCO-2</strain>
    </source>
</reference>
<dbReference type="EMBL" id="BFBR01000005">
    <property type="protein sequence ID" value="GBF58308.1"/>
    <property type="molecule type" value="Genomic_DNA"/>
</dbReference>
<organism evidence="2 3">
    <name type="scientific">Candidatus Phycosocius bacilliformis</name>
    <dbReference type="NCBI Taxonomy" id="1445552"/>
    <lineage>
        <taxon>Bacteria</taxon>
        <taxon>Pseudomonadati</taxon>
        <taxon>Pseudomonadota</taxon>
        <taxon>Alphaproteobacteria</taxon>
        <taxon>Caulobacterales</taxon>
        <taxon>Caulobacterales incertae sedis</taxon>
        <taxon>Candidatus Phycosocius</taxon>
    </lineage>
</organism>
<comment type="caution">
    <text evidence="2">The sequence shown here is derived from an EMBL/GenBank/DDBJ whole genome shotgun (WGS) entry which is preliminary data.</text>
</comment>
<keyword evidence="3" id="KW-1185">Reference proteome</keyword>
<dbReference type="AlphaFoldDB" id="A0A2P2EB55"/>
<accession>A0A2P2EB55</accession>
<dbReference type="Proteomes" id="UP000245086">
    <property type="component" value="Unassembled WGS sequence"/>
</dbReference>
<dbReference type="InterPro" id="IPR055804">
    <property type="entry name" value="DUF7380"/>
</dbReference>
<dbReference type="RefSeq" id="WP_238164959.1">
    <property type="nucleotide sequence ID" value="NZ_BFBR01000005.1"/>
</dbReference>
<evidence type="ECO:0000259" key="1">
    <source>
        <dbReference type="Pfam" id="PF24098"/>
    </source>
</evidence>
<proteinExistence type="predicted"/>
<dbReference type="Pfam" id="PF24098">
    <property type="entry name" value="DUF7380"/>
    <property type="match status" value="1"/>
</dbReference>
<protein>
    <recommendedName>
        <fullName evidence="1">DUF7380 domain-containing protein</fullName>
    </recommendedName>
</protein>
<evidence type="ECO:0000313" key="3">
    <source>
        <dbReference type="Proteomes" id="UP000245086"/>
    </source>
</evidence>
<feature type="domain" description="DUF7380" evidence="1">
    <location>
        <begin position="22"/>
        <end position="207"/>
    </location>
</feature>
<evidence type="ECO:0000313" key="2">
    <source>
        <dbReference type="EMBL" id="GBF58308.1"/>
    </source>
</evidence>
<name>A0A2P2EB55_9PROT</name>
<gene>
    <name evidence="2" type="ORF">PbB2_01982</name>
</gene>
<sequence>MNDSEAHQEHPQDSDKLNVPIWLRATLEDAKDLDFEAPLTGSISADCHELSDLYRASCQRGDESAPQDETASNRVMTMLSSIAGLHLKPNERNEPFGPMVIFADGRRSAITSDFRAHVELLADLAVRAKNCVLRARLSDVCWLLERKRGTLAAAAISAYVEIVEKTERGELKYRFATEGGALTSGACDYLRRALQIGRAIGWDKPETVSARELVRRIREQAIAARALVPIHWFCDLDLDFAISDPAAIGEAIEGMLLQPLPDEASPHIVVDLWKLAARAFHIARRESDKNRCLSEAAEKLVAVSQETKGSAMLAAHFLSSAIAQLHGLPGKKDRRTELRQRLIDLQAQVPEEMSVFSQELDLREIEEIAQEIVGQADLFDMLFIFADLEKSPDPKKLADDAVETIQQHPISSLFGAAHLDRFGKVIARTQSAGIGEGSARSAAFHRIVQAEEIRRKIVAFGMIEPARRLIAEQHYLCDDTFAWLLQHSPFVPSDLIATFARGFLRFFQGDFVSAVYILTPQLENSLRHILKGNGYDLTIFDDATQTQQDRTISSLFEQMRTELEGVLTTEIAGDIERLFLNKPGPHLRHAVAHGLMHDGDPYGSDAIYACWLIFRLCLLPLFPYSKELKSTEAAMLFGLSTSHPKP</sequence>